<dbReference type="GO" id="GO:0005886">
    <property type="term" value="C:plasma membrane"/>
    <property type="evidence" value="ECO:0007669"/>
    <property type="project" value="TreeGrafter"/>
</dbReference>
<dbReference type="InterPro" id="IPR039391">
    <property type="entry name" value="Phytocyanin-like"/>
</dbReference>
<name>A0A7J0EYT9_9ERIC</name>
<keyword evidence="7" id="KW-1185">Reference proteome</keyword>
<organism evidence="6 7">
    <name type="scientific">Actinidia rufa</name>
    <dbReference type="NCBI Taxonomy" id="165716"/>
    <lineage>
        <taxon>Eukaryota</taxon>
        <taxon>Viridiplantae</taxon>
        <taxon>Streptophyta</taxon>
        <taxon>Embryophyta</taxon>
        <taxon>Tracheophyta</taxon>
        <taxon>Spermatophyta</taxon>
        <taxon>Magnoliopsida</taxon>
        <taxon>eudicotyledons</taxon>
        <taxon>Gunneridae</taxon>
        <taxon>Pentapetalae</taxon>
        <taxon>asterids</taxon>
        <taxon>Ericales</taxon>
        <taxon>Actinidiaceae</taxon>
        <taxon>Actinidia</taxon>
    </lineage>
</organism>
<dbReference type="InterPro" id="IPR003245">
    <property type="entry name" value="Phytocyanin_dom"/>
</dbReference>
<evidence type="ECO:0000256" key="3">
    <source>
        <dbReference type="SAM" id="Phobius"/>
    </source>
</evidence>
<gene>
    <name evidence="6" type="ORF">Acr_08g0000010</name>
</gene>
<sequence>MAGSSVKVLMALVVVSAAIGGEWLVSAQSHHVLGGDPGSWSSGRIFRVGDKIWFTYSDAQDNIVELKSKEEYEACDLSKPIRMFTDGVDLVEEGIRYFASVKPESCKSGLKLHVEVQPQLTQEHNIGPVGSDGNGAVADGTSAATDYGAPADGPSAAPHLTGLSYLVFVGILVSYYLSLGLSVKVLMALVVVSVAIGGEWVVNAQSHHVLGSDPGSWSSGRIFRVGDKIWFTYSDAQDNIVELKSKDEYEACDLSNPIRMFTDGVDLVEEGIRYFASVKPESCKSGLKLHVEVQPQLTQEHNIGPVGSDGNGAVADGTSAATDYGAPADGPSAAPCLTGLSYLVFVGILVSYYLGLGM</sequence>
<dbReference type="Gene3D" id="2.60.40.420">
    <property type="entry name" value="Cupredoxins - blue copper proteins"/>
    <property type="match status" value="2"/>
</dbReference>
<comment type="caution">
    <text evidence="6">The sequence shown here is derived from an EMBL/GenBank/DDBJ whole genome shotgun (WGS) entry which is preliminary data.</text>
</comment>
<dbReference type="GO" id="GO:0009055">
    <property type="term" value="F:electron transfer activity"/>
    <property type="evidence" value="ECO:0007669"/>
    <property type="project" value="InterPro"/>
</dbReference>
<dbReference type="AlphaFoldDB" id="A0A7J0EYT9"/>
<dbReference type="OrthoDB" id="1896188at2759"/>
<dbReference type="InterPro" id="IPR008972">
    <property type="entry name" value="Cupredoxin"/>
</dbReference>
<feature type="signal peptide" evidence="4">
    <location>
        <begin position="1"/>
        <end position="27"/>
    </location>
</feature>
<feature type="transmembrane region" description="Helical" evidence="3">
    <location>
        <begin position="185"/>
        <end position="202"/>
    </location>
</feature>
<accession>A0A7J0EYT9</accession>
<keyword evidence="1" id="KW-1015">Disulfide bond</keyword>
<reference evidence="6 7" key="1">
    <citation type="submission" date="2019-07" db="EMBL/GenBank/DDBJ databases">
        <title>De Novo Assembly of kiwifruit Actinidia rufa.</title>
        <authorList>
            <person name="Sugita-Konishi S."/>
            <person name="Sato K."/>
            <person name="Mori E."/>
            <person name="Abe Y."/>
            <person name="Kisaki G."/>
            <person name="Hamano K."/>
            <person name="Suezawa K."/>
            <person name="Otani M."/>
            <person name="Fukuda T."/>
            <person name="Manabe T."/>
            <person name="Gomi K."/>
            <person name="Tabuchi M."/>
            <person name="Akimitsu K."/>
            <person name="Kataoka I."/>
        </authorList>
    </citation>
    <scope>NUCLEOTIDE SEQUENCE [LARGE SCALE GENOMIC DNA]</scope>
    <source>
        <strain evidence="7">cv. Fuchu</strain>
    </source>
</reference>
<dbReference type="Proteomes" id="UP000585474">
    <property type="component" value="Unassembled WGS sequence"/>
</dbReference>
<feature type="domain" description="Phytocyanin" evidence="5">
    <location>
        <begin position="29"/>
        <end position="118"/>
    </location>
</feature>
<dbReference type="SUPFAM" id="SSF49503">
    <property type="entry name" value="Cupredoxins"/>
    <property type="match status" value="2"/>
</dbReference>
<dbReference type="PROSITE" id="PS51485">
    <property type="entry name" value="PHYTOCYANIN"/>
    <property type="match status" value="2"/>
</dbReference>
<protein>
    <submittedName>
        <fullName evidence="6">Squamosa promoter binding protein-like 2</fullName>
    </submittedName>
</protein>
<evidence type="ECO:0000313" key="7">
    <source>
        <dbReference type="Proteomes" id="UP000585474"/>
    </source>
</evidence>
<keyword evidence="3" id="KW-0812">Transmembrane</keyword>
<evidence type="ECO:0000313" key="6">
    <source>
        <dbReference type="EMBL" id="GFY91605.1"/>
    </source>
</evidence>
<dbReference type="PANTHER" id="PTHR33021">
    <property type="entry name" value="BLUE COPPER PROTEIN"/>
    <property type="match status" value="1"/>
</dbReference>
<keyword evidence="2" id="KW-0325">Glycoprotein</keyword>
<evidence type="ECO:0000259" key="5">
    <source>
        <dbReference type="PROSITE" id="PS51485"/>
    </source>
</evidence>
<feature type="domain" description="Phytocyanin" evidence="5">
    <location>
        <begin position="206"/>
        <end position="295"/>
    </location>
</feature>
<dbReference type="FunFam" id="2.60.40.420:FF:000034">
    <property type="entry name" value="Cupredoxin superfamily protein"/>
    <property type="match status" value="2"/>
</dbReference>
<evidence type="ECO:0000256" key="2">
    <source>
        <dbReference type="ARBA" id="ARBA00023180"/>
    </source>
</evidence>
<evidence type="ECO:0000256" key="4">
    <source>
        <dbReference type="SAM" id="SignalP"/>
    </source>
</evidence>
<dbReference type="Pfam" id="PF02298">
    <property type="entry name" value="Cu_bind_like"/>
    <property type="match status" value="2"/>
</dbReference>
<keyword evidence="3" id="KW-1133">Transmembrane helix</keyword>
<dbReference type="CDD" id="cd04216">
    <property type="entry name" value="Phytocyanin"/>
    <property type="match status" value="2"/>
</dbReference>
<feature type="chain" id="PRO_5029608804" evidence="4">
    <location>
        <begin position="28"/>
        <end position="358"/>
    </location>
</feature>
<proteinExistence type="predicted"/>
<evidence type="ECO:0000256" key="1">
    <source>
        <dbReference type="ARBA" id="ARBA00023157"/>
    </source>
</evidence>
<feature type="transmembrane region" description="Helical" evidence="3">
    <location>
        <begin position="332"/>
        <end position="354"/>
    </location>
</feature>
<dbReference type="PANTHER" id="PTHR33021:SF31">
    <property type="entry name" value="OS02G0720100 PROTEIN"/>
    <property type="match status" value="1"/>
</dbReference>
<keyword evidence="3" id="KW-0472">Membrane</keyword>
<dbReference type="EMBL" id="BJWL01000008">
    <property type="protein sequence ID" value="GFY91605.1"/>
    <property type="molecule type" value="Genomic_DNA"/>
</dbReference>
<feature type="transmembrane region" description="Helical" evidence="3">
    <location>
        <begin position="156"/>
        <end position="178"/>
    </location>
</feature>
<keyword evidence="4" id="KW-0732">Signal</keyword>